<evidence type="ECO:0008006" key="3">
    <source>
        <dbReference type="Google" id="ProtNLM"/>
    </source>
</evidence>
<keyword evidence="2" id="KW-1185">Reference proteome</keyword>
<dbReference type="EMBL" id="JABBXH010000003">
    <property type="protein sequence ID" value="NMP32181.1"/>
    <property type="molecule type" value="Genomic_DNA"/>
</dbReference>
<comment type="caution">
    <text evidence="1">The sequence shown here is derived from an EMBL/GenBank/DDBJ whole genome shotgun (WGS) entry which is preliminary data.</text>
</comment>
<dbReference type="Proteomes" id="UP000568664">
    <property type="component" value="Unassembled WGS sequence"/>
</dbReference>
<dbReference type="Pfam" id="PF03923">
    <property type="entry name" value="Lipoprotein_16"/>
    <property type="match status" value="1"/>
</dbReference>
<accession>A0A7Y0Q7G5</accession>
<dbReference type="AlphaFoldDB" id="A0A7Y0Q7G5"/>
<organism evidence="1 2">
    <name type="scientific">Thalassotalea algicola</name>
    <dbReference type="NCBI Taxonomy" id="2716224"/>
    <lineage>
        <taxon>Bacteria</taxon>
        <taxon>Pseudomonadati</taxon>
        <taxon>Pseudomonadota</taxon>
        <taxon>Gammaproteobacteria</taxon>
        <taxon>Alteromonadales</taxon>
        <taxon>Colwelliaceae</taxon>
        <taxon>Thalassotalea</taxon>
    </lineage>
</organism>
<sequence>MSNLNQYILLIVVILVAGCSTTPSHIILSPQVTSKPSVIYLNQQATLMIKDLRANNHIVQVLRTDKAAQLYSPSTPLTEAISNNLTPYLNSQGLDTNGGATEINITIDRAIVSVQQELMKYQSNSDIQLTILIKKGEKTLTNTLKSTSNSKGPLQADIAVLERDLNQQLGKIVSDIANNHEFIEFIRN</sequence>
<proteinExistence type="predicted"/>
<dbReference type="RefSeq" id="WP_169075494.1">
    <property type="nucleotide sequence ID" value="NZ_JABBXH010000003.1"/>
</dbReference>
<dbReference type="InterPro" id="IPR005619">
    <property type="entry name" value="Uncharacterised_YajG"/>
</dbReference>
<gene>
    <name evidence="1" type="ORF">HII17_11425</name>
</gene>
<reference evidence="1 2" key="1">
    <citation type="submission" date="2020-04" db="EMBL/GenBank/DDBJ databases">
        <title>Thalassotalea sp. M1531, isolated from the surface of marine red alga.</title>
        <authorList>
            <person name="Pang L."/>
            <person name="Lu D.-C."/>
        </authorList>
    </citation>
    <scope>NUCLEOTIDE SEQUENCE [LARGE SCALE GENOMIC DNA]</scope>
    <source>
        <strain evidence="1 2">M1531</strain>
    </source>
</reference>
<protein>
    <recommendedName>
        <fullName evidence="3">Lipoprotein</fullName>
    </recommendedName>
</protein>
<name>A0A7Y0Q7G5_9GAMM</name>
<evidence type="ECO:0000313" key="2">
    <source>
        <dbReference type="Proteomes" id="UP000568664"/>
    </source>
</evidence>
<evidence type="ECO:0000313" key="1">
    <source>
        <dbReference type="EMBL" id="NMP32181.1"/>
    </source>
</evidence>